<organism evidence="3 4">
    <name type="scientific">Macrolepiota fuliginosa MF-IS2</name>
    <dbReference type="NCBI Taxonomy" id="1400762"/>
    <lineage>
        <taxon>Eukaryota</taxon>
        <taxon>Fungi</taxon>
        <taxon>Dikarya</taxon>
        <taxon>Basidiomycota</taxon>
        <taxon>Agaricomycotina</taxon>
        <taxon>Agaricomycetes</taxon>
        <taxon>Agaricomycetidae</taxon>
        <taxon>Agaricales</taxon>
        <taxon>Agaricineae</taxon>
        <taxon>Agaricaceae</taxon>
        <taxon>Macrolepiota</taxon>
    </lineage>
</organism>
<evidence type="ECO:0008006" key="5">
    <source>
        <dbReference type="Google" id="ProtNLM"/>
    </source>
</evidence>
<feature type="region of interest" description="Disordered" evidence="1">
    <location>
        <begin position="191"/>
        <end position="259"/>
    </location>
</feature>
<feature type="transmembrane region" description="Helical" evidence="2">
    <location>
        <begin position="72"/>
        <end position="91"/>
    </location>
</feature>
<dbReference type="OrthoDB" id="63581at2759"/>
<feature type="compositionally biased region" description="Polar residues" evidence="1">
    <location>
        <begin position="191"/>
        <end position="202"/>
    </location>
</feature>
<keyword evidence="2" id="KW-0812">Transmembrane</keyword>
<proteinExistence type="predicted"/>
<keyword evidence="2" id="KW-1133">Transmembrane helix</keyword>
<evidence type="ECO:0000313" key="3">
    <source>
        <dbReference type="EMBL" id="KAF9452737.1"/>
    </source>
</evidence>
<dbReference type="PANTHER" id="PTHR28008">
    <property type="entry name" value="DOMAIN PROTEIN, PUTATIVE (AFU_ORTHOLOGUE AFUA_3G10980)-RELATED"/>
    <property type="match status" value="1"/>
</dbReference>
<feature type="transmembrane region" description="Helical" evidence="2">
    <location>
        <begin position="42"/>
        <end position="60"/>
    </location>
</feature>
<feature type="transmembrane region" description="Helical" evidence="2">
    <location>
        <begin position="133"/>
        <end position="155"/>
    </location>
</feature>
<dbReference type="AlphaFoldDB" id="A0A9P6C5Q6"/>
<evidence type="ECO:0000256" key="1">
    <source>
        <dbReference type="SAM" id="MobiDB-lite"/>
    </source>
</evidence>
<accession>A0A9P6C5Q6</accession>
<dbReference type="PANTHER" id="PTHR28008:SF1">
    <property type="entry name" value="DOMAIN PROTEIN, PUTATIVE (AFU_ORTHOLOGUE AFUA_3G10980)-RELATED"/>
    <property type="match status" value="1"/>
</dbReference>
<dbReference type="Proteomes" id="UP000807342">
    <property type="component" value="Unassembled WGS sequence"/>
</dbReference>
<protein>
    <recommendedName>
        <fullName evidence="5">VanZ-like domain-containing protein</fullName>
    </recommendedName>
</protein>
<sequence length="259" mass="29743">MPRYPNASKAPKKVINRVGKAIMKSYRFHIPKYDLPLRLRPWFLVFTCSVMVILAFLGFTDFSRSLPLNDKLLHFLCFTLATGVFYFIVDIEESARRIWFWRYFNLIFTTFTCFLCGGILSEVVQSTLPYKEFQIGDVVANLLGSTLGLVVSFHLEKYYRYRREINRLYQPLDSDSLSDFEDDLENLGTQLLPTHHPVSTSRGKNKGKGGKPKVSVRPTDVWNERGELFAIGEESEEEVGAEPQVLSAPPREVHGHVQE</sequence>
<evidence type="ECO:0000313" key="4">
    <source>
        <dbReference type="Proteomes" id="UP000807342"/>
    </source>
</evidence>
<keyword evidence="4" id="KW-1185">Reference proteome</keyword>
<dbReference type="EMBL" id="MU151068">
    <property type="protein sequence ID" value="KAF9452737.1"/>
    <property type="molecule type" value="Genomic_DNA"/>
</dbReference>
<gene>
    <name evidence="3" type="ORF">P691DRAFT_696347</name>
</gene>
<comment type="caution">
    <text evidence="3">The sequence shown here is derived from an EMBL/GenBank/DDBJ whole genome shotgun (WGS) entry which is preliminary data.</text>
</comment>
<reference evidence="3" key="1">
    <citation type="submission" date="2020-11" db="EMBL/GenBank/DDBJ databases">
        <authorList>
            <consortium name="DOE Joint Genome Institute"/>
            <person name="Ahrendt S."/>
            <person name="Riley R."/>
            <person name="Andreopoulos W."/>
            <person name="Labutti K."/>
            <person name="Pangilinan J."/>
            <person name="Ruiz-Duenas F.J."/>
            <person name="Barrasa J.M."/>
            <person name="Sanchez-Garcia M."/>
            <person name="Camarero S."/>
            <person name="Miyauchi S."/>
            <person name="Serrano A."/>
            <person name="Linde D."/>
            <person name="Babiker R."/>
            <person name="Drula E."/>
            <person name="Ayuso-Fernandez I."/>
            <person name="Pacheco R."/>
            <person name="Padilla G."/>
            <person name="Ferreira P."/>
            <person name="Barriuso J."/>
            <person name="Kellner H."/>
            <person name="Castanera R."/>
            <person name="Alfaro M."/>
            <person name="Ramirez L."/>
            <person name="Pisabarro A.G."/>
            <person name="Kuo A."/>
            <person name="Tritt A."/>
            <person name="Lipzen A."/>
            <person name="He G."/>
            <person name="Yan M."/>
            <person name="Ng V."/>
            <person name="Cullen D."/>
            <person name="Martin F."/>
            <person name="Rosso M.-N."/>
            <person name="Henrissat B."/>
            <person name="Hibbett D."/>
            <person name="Martinez A.T."/>
            <person name="Grigoriev I.V."/>
        </authorList>
    </citation>
    <scope>NUCLEOTIDE SEQUENCE</scope>
    <source>
        <strain evidence="3">MF-IS2</strain>
    </source>
</reference>
<name>A0A9P6C5Q6_9AGAR</name>
<keyword evidence="2" id="KW-0472">Membrane</keyword>
<evidence type="ECO:0000256" key="2">
    <source>
        <dbReference type="SAM" id="Phobius"/>
    </source>
</evidence>
<feature type="transmembrane region" description="Helical" evidence="2">
    <location>
        <begin position="103"/>
        <end position="121"/>
    </location>
</feature>